<dbReference type="Proteomes" id="UP000318437">
    <property type="component" value="Unassembled WGS sequence"/>
</dbReference>
<dbReference type="AlphaFoldDB" id="A0A5C6CGJ3"/>
<reference evidence="1 2" key="1">
    <citation type="submission" date="2019-02" db="EMBL/GenBank/DDBJ databases">
        <title>Deep-cultivation of Planctomycetes and their phenomic and genomic characterization uncovers novel biology.</title>
        <authorList>
            <person name="Wiegand S."/>
            <person name="Jogler M."/>
            <person name="Boedeker C."/>
            <person name="Pinto D."/>
            <person name="Vollmers J."/>
            <person name="Rivas-Marin E."/>
            <person name="Kohn T."/>
            <person name="Peeters S.H."/>
            <person name="Heuer A."/>
            <person name="Rast P."/>
            <person name="Oberbeckmann S."/>
            <person name="Bunk B."/>
            <person name="Jeske O."/>
            <person name="Meyerdierks A."/>
            <person name="Storesund J.E."/>
            <person name="Kallscheuer N."/>
            <person name="Luecker S."/>
            <person name="Lage O.M."/>
            <person name="Pohl T."/>
            <person name="Merkel B.J."/>
            <person name="Hornburger P."/>
            <person name="Mueller R.-W."/>
            <person name="Bruemmer F."/>
            <person name="Labrenz M."/>
            <person name="Spormann A.M."/>
            <person name="Op Den Camp H."/>
            <person name="Overmann J."/>
            <person name="Amann R."/>
            <person name="Jetten M.S.M."/>
            <person name="Mascher T."/>
            <person name="Medema M.H."/>
            <person name="Devos D.P."/>
            <person name="Kaster A.-K."/>
            <person name="Ovreas L."/>
            <person name="Rohde M."/>
            <person name="Galperin M.Y."/>
            <person name="Jogler C."/>
        </authorList>
    </citation>
    <scope>NUCLEOTIDE SEQUENCE [LARGE SCALE GENOMIC DNA]</scope>
    <source>
        <strain evidence="1 2">Pla144</strain>
    </source>
</reference>
<dbReference type="OrthoDB" id="248306at2"/>
<keyword evidence="2" id="KW-1185">Reference proteome</keyword>
<sequence>MLPGEVIHLVLVVACISWLQTQEISAQSSTYSDSNITLNVKADGYRGIWYMNQPSGDQYIYKYSGGMGTYCAKHQPFAVYCAEAEKTFFCYGGSKEDDSRQLLHMVSYFDHKTMAVPRPTILLDKRTSDAHDNPVISIDEDGYIWIFSTSHGTSRPSYIHCSKRPFEVDEFERVRATRADANEELEITNFSYMQAWHTPNQGFACFFTEYQAPGARTICFMSSKDGSSWNPVQRLAAVEEGHYQISAVGKAKAGSAFNYHPRGKGLNWRTNLYYLETPDFGKTWQSVSADHVQLPLSESGNAALVHDYESEGLNVYLKDIQYDAQDRPVILYLTSGGYQSGPENDPRTWKTARWTGTEWEIRSAMNSDNNYDMGSIWVSKDDIWQIIAPTSTGPQPFNPGGEIIKWESNDHGQTWEKLRTFTKNSVFNHNYVRRPVDAHPDFYAIWTDGHGRKPSVSTLYFANRDGSVFELPRKMESAFAKPKKIMLDEWSTQLPLGEKGK</sequence>
<dbReference type="Pfam" id="PF15892">
    <property type="entry name" value="BNR_4"/>
    <property type="match status" value="1"/>
</dbReference>
<name>A0A5C6CGJ3_9BACT</name>
<protein>
    <recommendedName>
        <fullName evidence="3">BNR/Asp-box repeat protein</fullName>
    </recommendedName>
</protein>
<gene>
    <name evidence="1" type="ORF">Pla144_39450</name>
</gene>
<evidence type="ECO:0000313" key="2">
    <source>
        <dbReference type="Proteomes" id="UP000318437"/>
    </source>
</evidence>
<proteinExistence type="predicted"/>
<organism evidence="1 2">
    <name type="scientific">Bythopirellula polymerisocia</name>
    <dbReference type="NCBI Taxonomy" id="2528003"/>
    <lineage>
        <taxon>Bacteria</taxon>
        <taxon>Pseudomonadati</taxon>
        <taxon>Planctomycetota</taxon>
        <taxon>Planctomycetia</taxon>
        <taxon>Pirellulales</taxon>
        <taxon>Lacipirellulaceae</taxon>
        <taxon>Bythopirellula</taxon>
    </lineage>
</organism>
<dbReference type="SUPFAM" id="SSF50939">
    <property type="entry name" value="Sialidases"/>
    <property type="match status" value="1"/>
</dbReference>
<accession>A0A5C6CGJ3</accession>
<dbReference type="EMBL" id="SJPS01000006">
    <property type="protein sequence ID" value="TWU23770.1"/>
    <property type="molecule type" value="Genomic_DNA"/>
</dbReference>
<comment type="caution">
    <text evidence="1">The sequence shown here is derived from an EMBL/GenBank/DDBJ whole genome shotgun (WGS) entry which is preliminary data.</text>
</comment>
<dbReference type="InterPro" id="IPR036278">
    <property type="entry name" value="Sialidase_sf"/>
</dbReference>
<evidence type="ECO:0008006" key="3">
    <source>
        <dbReference type="Google" id="ProtNLM"/>
    </source>
</evidence>
<evidence type="ECO:0000313" key="1">
    <source>
        <dbReference type="EMBL" id="TWU23770.1"/>
    </source>
</evidence>